<reference evidence="1 2" key="1">
    <citation type="submission" date="2021-06" db="EMBL/GenBank/DDBJ databases">
        <authorList>
            <person name="Palmer J.M."/>
        </authorList>
    </citation>
    <scope>NUCLEOTIDE SEQUENCE [LARGE SCALE GENOMIC DNA]</scope>
    <source>
        <strain evidence="1 2">CL_MEX2019</strain>
        <tissue evidence="1">Muscle</tissue>
    </source>
</reference>
<proteinExistence type="predicted"/>
<comment type="caution">
    <text evidence="1">The sequence shown here is derived from an EMBL/GenBank/DDBJ whole genome shotgun (WGS) entry which is preliminary data.</text>
</comment>
<evidence type="ECO:0000313" key="2">
    <source>
        <dbReference type="Proteomes" id="UP001352852"/>
    </source>
</evidence>
<name>A0ABU7E9S6_9TELE</name>
<evidence type="ECO:0000313" key="1">
    <source>
        <dbReference type="EMBL" id="MED6283525.1"/>
    </source>
</evidence>
<dbReference type="Proteomes" id="UP001352852">
    <property type="component" value="Unassembled WGS sequence"/>
</dbReference>
<sequence length="104" mass="11955">MLKSVDRFILDFQWNVKPCHDRLCSVKISNFISDLESLANLLQTLPHFATSHPKTSVDQIRDKVVVEFKDVFSQALDTTINHTVQKSVLHERVAGRKPLLKEKL</sequence>
<accession>A0ABU7E9S6</accession>
<protein>
    <submittedName>
        <fullName evidence="1">Uncharacterized protein</fullName>
    </submittedName>
</protein>
<organism evidence="1 2">
    <name type="scientific">Characodon lateralis</name>
    <dbReference type="NCBI Taxonomy" id="208331"/>
    <lineage>
        <taxon>Eukaryota</taxon>
        <taxon>Metazoa</taxon>
        <taxon>Chordata</taxon>
        <taxon>Craniata</taxon>
        <taxon>Vertebrata</taxon>
        <taxon>Euteleostomi</taxon>
        <taxon>Actinopterygii</taxon>
        <taxon>Neopterygii</taxon>
        <taxon>Teleostei</taxon>
        <taxon>Neoteleostei</taxon>
        <taxon>Acanthomorphata</taxon>
        <taxon>Ovalentaria</taxon>
        <taxon>Atherinomorphae</taxon>
        <taxon>Cyprinodontiformes</taxon>
        <taxon>Goodeidae</taxon>
        <taxon>Characodon</taxon>
    </lineage>
</organism>
<dbReference type="EMBL" id="JAHUTJ010049791">
    <property type="protein sequence ID" value="MED6283525.1"/>
    <property type="molecule type" value="Genomic_DNA"/>
</dbReference>
<keyword evidence="2" id="KW-1185">Reference proteome</keyword>
<gene>
    <name evidence="1" type="ORF">CHARACLAT_009805</name>
</gene>